<name>A0A656ID58_SALE2</name>
<dbReference type="Proteomes" id="UP000014535">
    <property type="component" value="Unassembled WGS sequence"/>
</dbReference>
<dbReference type="EMBL" id="ATFT01000071">
    <property type="protein sequence ID" value="EPI66885.1"/>
    <property type="molecule type" value="Genomic_DNA"/>
</dbReference>
<sequence length="43" mass="4942">MISRNSSTGGFGWRRKKRFFFSGCRNVYNPGKSTALIIIFNII</sequence>
<comment type="caution">
    <text evidence="1">The sequence shown here is derived from an EMBL/GenBank/DDBJ whole genome shotgun (WGS) entry which is preliminary data.</text>
</comment>
<protein>
    <submittedName>
        <fullName evidence="1">Uncharacterized protein</fullName>
    </submittedName>
</protein>
<evidence type="ECO:0000313" key="1">
    <source>
        <dbReference type="EMBL" id="EPI66885.1"/>
    </source>
</evidence>
<organism evidence="1 2">
    <name type="scientific">Salmonella enteritidis (strain 2009K0958)</name>
    <dbReference type="NCBI Taxonomy" id="1192586"/>
    <lineage>
        <taxon>Bacteria</taxon>
        <taxon>Pseudomonadati</taxon>
        <taxon>Pseudomonadota</taxon>
        <taxon>Gammaproteobacteria</taxon>
        <taxon>Enterobacterales</taxon>
        <taxon>Enterobacteriaceae</taxon>
        <taxon>Salmonella</taxon>
    </lineage>
</organism>
<evidence type="ECO:0000313" key="2">
    <source>
        <dbReference type="Proteomes" id="UP000014535"/>
    </source>
</evidence>
<proteinExistence type="predicted"/>
<dbReference type="AlphaFoldDB" id="A0A656ID58"/>
<reference evidence="1 2" key="1">
    <citation type="submission" date="2013-04" db="EMBL/GenBank/DDBJ databases">
        <authorList>
            <person name="McClelland M."/>
            <person name="Porwollik S."/>
            <person name="Desai P."/>
            <person name="Cheng P."/>
            <person name="Wollam A."/>
            <person name="Pepin K."/>
            <person name="Palsikar V.B."/>
            <person name="Fulton L."/>
            <person name="Fulton R."/>
            <person name="Delehaunty K."/>
            <person name="Fronick C."/>
            <person name="Godfrey J."/>
            <person name="Waligorski J."/>
            <person name="Appelbaum E."/>
            <person name="Tomlinson C."/>
            <person name="Warren W."/>
            <person name="Sodergren E."/>
            <person name="Weinstock G."/>
            <person name="Wilson R.K."/>
        </authorList>
    </citation>
    <scope>NUCLEOTIDE SEQUENCE [LARGE SCALE GENOMIC DNA]</scope>
    <source>
        <strain evidence="1 2">2009K0958</strain>
    </source>
</reference>
<accession>A0A656ID58</accession>
<gene>
    <name evidence="1" type="ORF">A673_03455</name>
</gene>